<protein>
    <recommendedName>
        <fullName evidence="1">DUF5641 domain-containing protein</fullName>
    </recommendedName>
</protein>
<sequence length="314" mass="35441">MSDGKVKRSTNKHCGVELKTGMLKDCDRQRKLWRSASVCKLSGIDSMNYAIPSMFFSEKKCYRPEGTRLLDFTAIKIPDPLQCAIISSMNDEVKQIGKTCSERCGHTKPQIVGMDDTIYTLTFLSLTEHRGQGTTNGFSSFFDFKKARICFKPSWHKRTTLRRNIKVGNLVLIFGEQHKCSTWLKEIVTATIPGSDGCVRTVVFKTPDGSVARDIRNMCMLEEVSESRELSQRREHERLGESLVSGAEWMLFGKAKLASMGWCTSFPPVKPFPCLSLLFTASTSYTRYAFVTPHKVLTLDTVNQFGRPFLRAVS</sequence>
<proteinExistence type="predicted"/>
<organism evidence="2 3">
    <name type="scientific">Clonorchis sinensis</name>
    <name type="common">Chinese liver fluke</name>
    <dbReference type="NCBI Taxonomy" id="79923"/>
    <lineage>
        <taxon>Eukaryota</taxon>
        <taxon>Metazoa</taxon>
        <taxon>Spiralia</taxon>
        <taxon>Lophotrochozoa</taxon>
        <taxon>Platyhelminthes</taxon>
        <taxon>Trematoda</taxon>
        <taxon>Digenea</taxon>
        <taxon>Opisthorchiida</taxon>
        <taxon>Opisthorchiata</taxon>
        <taxon>Opisthorchiidae</taxon>
        <taxon>Clonorchis</taxon>
    </lineage>
</organism>
<feature type="domain" description="DUF5641" evidence="1">
    <location>
        <begin position="157"/>
        <end position="221"/>
    </location>
</feature>
<gene>
    <name evidence="2" type="ORF">CLF_102531</name>
</gene>
<reference key="2">
    <citation type="submission" date="2011-10" db="EMBL/GenBank/DDBJ databases">
        <title>The genome and transcriptome sequence of Clonorchis sinensis provide insights into the carcinogenic liver fluke.</title>
        <authorList>
            <person name="Wang X."/>
            <person name="Huang Y."/>
            <person name="Chen W."/>
            <person name="Liu H."/>
            <person name="Guo L."/>
            <person name="Chen Y."/>
            <person name="Luo F."/>
            <person name="Zhou W."/>
            <person name="Sun J."/>
            <person name="Mao Q."/>
            <person name="Liang P."/>
            <person name="Zhou C."/>
            <person name="Tian Y."/>
            <person name="Men J."/>
            <person name="Lv X."/>
            <person name="Huang L."/>
            <person name="Zhou J."/>
            <person name="Hu Y."/>
            <person name="Li R."/>
            <person name="Zhang F."/>
            <person name="Lei H."/>
            <person name="Li X."/>
            <person name="Hu X."/>
            <person name="Liang C."/>
            <person name="Xu J."/>
            <person name="Wu Z."/>
            <person name="Yu X."/>
        </authorList>
    </citation>
    <scope>NUCLEOTIDE SEQUENCE</scope>
    <source>
        <strain>Henan</strain>
    </source>
</reference>
<reference evidence="2" key="1">
    <citation type="journal article" date="2011" name="Genome Biol.">
        <title>The draft genome of the carcinogenic human liver fluke Clonorchis sinensis.</title>
        <authorList>
            <person name="Wang X."/>
            <person name="Chen W."/>
            <person name="Huang Y."/>
            <person name="Sun J."/>
            <person name="Men J."/>
            <person name="Liu H."/>
            <person name="Luo F."/>
            <person name="Guo L."/>
            <person name="Lv X."/>
            <person name="Deng C."/>
            <person name="Zhou C."/>
            <person name="Fan Y."/>
            <person name="Li X."/>
            <person name="Huang L."/>
            <person name="Hu Y."/>
            <person name="Liang C."/>
            <person name="Hu X."/>
            <person name="Xu J."/>
            <person name="Yu X."/>
        </authorList>
    </citation>
    <scope>NUCLEOTIDE SEQUENCE [LARGE SCALE GENOMIC DNA]</scope>
    <source>
        <strain evidence="2">Henan</strain>
    </source>
</reference>
<keyword evidence="3" id="KW-1185">Reference proteome</keyword>
<evidence type="ECO:0000259" key="1">
    <source>
        <dbReference type="Pfam" id="PF18701"/>
    </source>
</evidence>
<dbReference type="AlphaFoldDB" id="G7YN39"/>
<dbReference type="Proteomes" id="UP000008909">
    <property type="component" value="Unassembled WGS sequence"/>
</dbReference>
<dbReference type="Pfam" id="PF18701">
    <property type="entry name" value="DUF5641"/>
    <property type="match status" value="1"/>
</dbReference>
<name>G7YN39_CLOSI</name>
<dbReference type="InterPro" id="IPR040676">
    <property type="entry name" value="DUF5641"/>
</dbReference>
<evidence type="ECO:0000313" key="3">
    <source>
        <dbReference type="Proteomes" id="UP000008909"/>
    </source>
</evidence>
<evidence type="ECO:0000313" key="2">
    <source>
        <dbReference type="EMBL" id="GAA54370.1"/>
    </source>
</evidence>
<accession>G7YN39</accession>
<dbReference type="EMBL" id="DF143887">
    <property type="protein sequence ID" value="GAA54370.1"/>
    <property type="molecule type" value="Genomic_DNA"/>
</dbReference>